<dbReference type="Proteomes" id="UP001521137">
    <property type="component" value="Unassembled WGS sequence"/>
</dbReference>
<dbReference type="InterPro" id="IPR001789">
    <property type="entry name" value="Sig_transdc_resp-reg_receiver"/>
</dbReference>
<dbReference type="Pfam" id="PF00512">
    <property type="entry name" value="HisKA"/>
    <property type="match status" value="1"/>
</dbReference>
<dbReference type="CDD" id="cd16922">
    <property type="entry name" value="HATPase_EvgS-ArcB-TorS-like"/>
    <property type="match status" value="1"/>
</dbReference>
<dbReference type="CDD" id="cd00156">
    <property type="entry name" value="REC"/>
    <property type="match status" value="1"/>
</dbReference>
<feature type="domain" description="Histidine kinase" evidence="7">
    <location>
        <begin position="424"/>
        <end position="644"/>
    </location>
</feature>
<dbReference type="InterPro" id="IPR003594">
    <property type="entry name" value="HATPase_dom"/>
</dbReference>
<dbReference type="EC" id="2.7.13.3" evidence="2"/>
<dbReference type="EMBL" id="JAKGAS010000011">
    <property type="protein sequence ID" value="MCF2949858.1"/>
    <property type="molecule type" value="Genomic_DNA"/>
</dbReference>
<evidence type="ECO:0000256" key="5">
    <source>
        <dbReference type="PROSITE-ProRule" id="PRU00169"/>
    </source>
</evidence>
<dbReference type="InterPro" id="IPR004358">
    <property type="entry name" value="Sig_transdc_His_kin-like_C"/>
</dbReference>
<dbReference type="SUPFAM" id="SSF55874">
    <property type="entry name" value="ATPase domain of HSP90 chaperone/DNA topoisomerase II/histidine kinase"/>
    <property type="match status" value="1"/>
</dbReference>
<keyword evidence="6" id="KW-0472">Membrane</keyword>
<proteinExistence type="predicted"/>
<feature type="transmembrane region" description="Helical" evidence="6">
    <location>
        <begin position="353"/>
        <end position="375"/>
    </location>
</feature>
<dbReference type="SMART" id="SM00388">
    <property type="entry name" value="HisKA"/>
    <property type="match status" value="1"/>
</dbReference>
<dbReference type="InterPro" id="IPR011006">
    <property type="entry name" value="CheY-like_superfamily"/>
</dbReference>
<dbReference type="InterPro" id="IPR036097">
    <property type="entry name" value="HisK_dim/P_sf"/>
</dbReference>
<dbReference type="SMART" id="SM00448">
    <property type="entry name" value="REC"/>
    <property type="match status" value="2"/>
</dbReference>
<evidence type="ECO:0000256" key="2">
    <source>
        <dbReference type="ARBA" id="ARBA00012438"/>
    </source>
</evidence>
<evidence type="ECO:0000259" key="7">
    <source>
        <dbReference type="PROSITE" id="PS50109"/>
    </source>
</evidence>
<dbReference type="Gene3D" id="3.30.565.10">
    <property type="entry name" value="Histidine kinase-like ATPase, C-terminal domain"/>
    <property type="match status" value="1"/>
</dbReference>
<accession>A0ABS9DAD1</accession>
<evidence type="ECO:0000313" key="9">
    <source>
        <dbReference type="EMBL" id="MCF2949858.1"/>
    </source>
</evidence>
<dbReference type="PANTHER" id="PTHR45339:SF1">
    <property type="entry name" value="HYBRID SIGNAL TRANSDUCTION HISTIDINE KINASE J"/>
    <property type="match status" value="1"/>
</dbReference>
<dbReference type="Pfam" id="PF02518">
    <property type="entry name" value="HATPase_c"/>
    <property type="match status" value="1"/>
</dbReference>
<dbReference type="PROSITE" id="PS50109">
    <property type="entry name" value="HIS_KIN"/>
    <property type="match status" value="1"/>
</dbReference>
<dbReference type="PROSITE" id="PS50110">
    <property type="entry name" value="RESPONSE_REGULATORY"/>
    <property type="match status" value="2"/>
</dbReference>
<gene>
    <name evidence="9" type="ORF">L0668_17195</name>
</gene>
<feature type="modified residue" description="4-aspartylphosphate" evidence="5">
    <location>
        <position position="860"/>
    </location>
</feature>
<feature type="domain" description="Response regulatory" evidence="8">
    <location>
        <begin position="810"/>
        <end position="930"/>
    </location>
</feature>
<organism evidence="9 10">
    <name type="scientific">Paraglaciecola algarum</name>
    <dbReference type="NCBI Taxonomy" id="3050085"/>
    <lineage>
        <taxon>Bacteria</taxon>
        <taxon>Pseudomonadati</taxon>
        <taxon>Pseudomonadota</taxon>
        <taxon>Gammaproteobacteria</taxon>
        <taxon>Alteromonadales</taxon>
        <taxon>Alteromonadaceae</taxon>
        <taxon>Paraglaciecola</taxon>
    </lineage>
</organism>
<keyword evidence="6" id="KW-0812">Transmembrane</keyword>
<comment type="caution">
    <text evidence="9">The sequence shown here is derived from an EMBL/GenBank/DDBJ whole genome shotgun (WGS) entry which is preliminary data.</text>
</comment>
<dbReference type="SMART" id="SM00387">
    <property type="entry name" value="HATPase_c"/>
    <property type="match status" value="1"/>
</dbReference>
<dbReference type="CDD" id="cd17546">
    <property type="entry name" value="REC_hyHK_CKI1_RcsC-like"/>
    <property type="match status" value="1"/>
</dbReference>
<evidence type="ECO:0000259" key="8">
    <source>
        <dbReference type="PROSITE" id="PS50110"/>
    </source>
</evidence>
<evidence type="ECO:0000256" key="1">
    <source>
        <dbReference type="ARBA" id="ARBA00000085"/>
    </source>
</evidence>
<keyword evidence="10" id="KW-1185">Reference proteome</keyword>
<dbReference type="InterPro" id="IPR003661">
    <property type="entry name" value="HisK_dim/P_dom"/>
</dbReference>
<dbReference type="SUPFAM" id="SSF47384">
    <property type="entry name" value="Homodimeric domain of signal transducing histidine kinase"/>
    <property type="match status" value="1"/>
</dbReference>
<keyword evidence="6" id="KW-1133">Transmembrane helix</keyword>
<reference evidence="9 10" key="1">
    <citation type="submission" date="2022-01" db="EMBL/GenBank/DDBJ databases">
        <title>Paraglaciecola sp. G1-23.</title>
        <authorList>
            <person name="Jin M.S."/>
            <person name="Han D.M."/>
            <person name="Kim H.M."/>
            <person name="Jeon C.O."/>
        </authorList>
    </citation>
    <scope>NUCLEOTIDE SEQUENCE [LARGE SCALE GENOMIC DNA]</scope>
    <source>
        <strain evidence="9 10">G1-23</strain>
    </source>
</reference>
<protein>
    <recommendedName>
        <fullName evidence="2">histidine kinase</fullName>
        <ecNumber evidence="2">2.7.13.3</ecNumber>
    </recommendedName>
</protein>
<dbReference type="CDD" id="cd00082">
    <property type="entry name" value="HisKA"/>
    <property type="match status" value="1"/>
</dbReference>
<evidence type="ECO:0000256" key="4">
    <source>
        <dbReference type="ARBA" id="ARBA00023012"/>
    </source>
</evidence>
<dbReference type="PRINTS" id="PR00344">
    <property type="entry name" value="BCTRLSENSOR"/>
</dbReference>
<keyword evidence="3 5" id="KW-0597">Phosphoprotein</keyword>
<evidence type="ECO:0000256" key="6">
    <source>
        <dbReference type="SAM" id="Phobius"/>
    </source>
</evidence>
<dbReference type="Gene3D" id="3.40.50.2300">
    <property type="match status" value="2"/>
</dbReference>
<dbReference type="Gene3D" id="1.10.287.130">
    <property type="match status" value="1"/>
</dbReference>
<evidence type="ECO:0000256" key="3">
    <source>
        <dbReference type="ARBA" id="ARBA00022553"/>
    </source>
</evidence>
<dbReference type="SUPFAM" id="SSF52172">
    <property type="entry name" value="CheY-like"/>
    <property type="match status" value="2"/>
</dbReference>
<dbReference type="InterPro" id="IPR005467">
    <property type="entry name" value="His_kinase_dom"/>
</dbReference>
<dbReference type="PANTHER" id="PTHR45339">
    <property type="entry name" value="HYBRID SIGNAL TRANSDUCTION HISTIDINE KINASE J"/>
    <property type="match status" value="1"/>
</dbReference>
<dbReference type="InterPro" id="IPR036890">
    <property type="entry name" value="HATPase_C_sf"/>
</dbReference>
<feature type="modified residue" description="4-aspartylphosphate" evidence="5">
    <location>
        <position position="713"/>
    </location>
</feature>
<comment type="catalytic activity">
    <reaction evidence="1">
        <text>ATP + protein L-histidine = ADP + protein N-phospho-L-histidine.</text>
        <dbReference type="EC" id="2.7.13.3"/>
    </reaction>
</comment>
<sequence>MIWHNFKLVGISQSLGYLIFIVFSLIVLSFQNVFAAGDAEQSAPRLQVLLLNSGNQDLPMEREILNGLKNRLANSLVKVDVYQEYLDSARFDENQQNNIVSNYLAKKYASKSINVVISNGIPAANFLSRNPSLFADQKHIFVRSGKVDISQIKNKVYIEASNNYQKAVSDLILLAAPKKVIVLADKKASLARVHLQGLQPEFAKLSADIQVSYLVDASLNEIKKTVSALSSGTIVLFTPIMRFKNGQFQTPYQTLNDLSQISAVPIFSFWGSMMGSGTIGGYMLSGEKVGEVIGDIILDIGNGKEVRDYSLDYFNGHFYDWRQLKKYNLNAKQKFPDATIEFYQPTFVEQYKWGILLTIVVFSVLTALVLMLMVANRKRDSALSALKSEHDLLEERVSERTAELLIEKQNAEAASIAKSEFLANMSHEIRTPMNGVMGMLGLLDKTDIDEQQKYYVSIAQGSSESLLTVINDILDFSKIEAGKLDIENIDFNLHLLIEESIASMSFLAYEKGLEIVIDTKFMSHVYVKGDPSRIRQIFNNLLSNAIKFTEKGNVLVFAKTENVNGKIEFIFSVTDSGIGIPEDKIENLFDSFTQADSTTTRKFGGTGLGLSITKTLCELMNGDIAVISAINQGSTFTLNLSFDEGDKIDDQVRSIDISNKHFLIVDDNKINREILLAQLEYWGANACAKASAKEALELLNIENPPKFDAIILDYQMPDMNGIELGYAIHKLTSYEKTKLLMMTSVMLDEKYQYYIDNGFSAYLTKPTAATKLVKALTLVLSQPEVQKTSTLITEYNTENVQTEEDVSVKTILVVEDNFINQQVVLGIVEHLNFNCKVANNGQEAVILLEQGEQVDLVLMDCQMPVMDGFEATRAIRASEKIENAEKLPIIALTANSMKGDRDACLASGMSDFMSKPVELDQVAEKLKTWLK</sequence>
<name>A0ABS9DAD1_9ALTE</name>
<dbReference type="Pfam" id="PF00072">
    <property type="entry name" value="Response_reg"/>
    <property type="match status" value="2"/>
</dbReference>
<dbReference type="RefSeq" id="WP_235313957.1">
    <property type="nucleotide sequence ID" value="NZ_JAKGAS010000011.1"/>
</dbReference>
<evidence type="ECO:0000313" key="10">
    <source>
        <dbReference type="Proteomes" id="UP001521137"/>
    </source>
</evidence>
<feature type="domain" description="Response regulatory" evidence="8">
    <location>
        <begin position="661"/>
        <end position="780"/>
    </location>
</feature>
<keyword evidence="4" id="KW-0902">Two-component regulatory system</keyword>